<feature type="transmembrane region" description="Helical" evidence="5">
    <location>
        <begin position="286"/>
        <end position="307"/>
    </location>
</feature>
<evidence type="ECO:0000256" key="5">
    <source>
        <dbReference type="SAM" id="Phobius"/>
    </source>
</evidence>
<keyword evidence="7" id="KW-1185">Reference proteome</keyword>
<dbReference type="AlphaFoldDB" id="A0A3S3PJ04"/>
<dbReference type="GO" id="GO:0020037">
    <property type="term" value="F:heme binding"/>
    <property type="evidence" value="ECO:0007669"/>
    <property type="project" value="TreeGrafter"/>
</dbReference>
<feature type="non-terminal residue" evidence="6">
    <location>
        <position position="403"/>
    </location>
</feature>
<gene>
    <name evidence="6" type="ORF">B4U79_18519</name>
</gene>
<comment type="subcellular location">
    <subcellularLocation>
        <location evidence="1">Membrane</location>
        <topology evidence="1">Multi-pass membrane protein</topology>
    </subcellularLocation>
</comment>
<dbReference type="OrthoDB" id="422206at2759"/>
<dbReference type="InterPro" id="IPR049680">
    <property type="entry name" value="FLVCR1-2_SLC49-like"/>
</dbReference>
<feature type="transmembrane region" description="Helical" evidence="5">
    <location>
        <begin position="18"/>
        <end position="36"/>
    </location>
</feature>
<feature type="transmembrane region" description="Helical" evidence="5">
    <location>
        <begin position="56"/>
        <end position="75"/>
    </location>
</feature>
<evidence type="ECO:0000313" key="7">
    <source>
        <dbReference type="Proteomes" id="UP000285301"/>
    </source>
</evidence>
<name>A0A3S3PJ04_9ACAR</name>
<sequence>MERSENETKSYKTYKRRYFILILLSMCLYLSCFQVIQYTSIGDVVKKYYHVTYFDVSWTATLSCLSEIIFFYPIAKFIEFKGIRTSMLVATFFLTFGGCLKLIACQRNLFWLLLVGQILGAVWFKSDEAALVVGLTNSLFESGGVTSFILPVIFDNSNIEETSEKFFYISIVIVVSYGTFFFLTLFYVVDKPPSPPSEAENKRTTNGRQSLKTLFKNKNFLLLTITFALIFGSSQSFTITLNQAVLKQFSNNHIVLSIAGILAAGSGIPGSLIAPTIMKKFPNYRALEIIYTFCYALSFLLYLLSLWTQSEWLLYVSVVGYGLSMNALFVLTLDFIVEVSFPFTESIVYSFSFMGQSLVALVEAPVVTLLTNNWGATNANFIYLGIAVVCLLLSLFVSNDMRR</sequence>
<dbReference type="InterPro" id="IPR036259">
    <property type="entry name" value="MFS_trans_sf"/>
</dbReference>
<dbReference type="Pfam" id="PF07690">
    <property type="entry name" value="MFS_1"/>
    <property type="match status" value="1"/>
</dbReference>
<feature type="transmembrane region" description="Helical" evidence="5">
    <location>
        <begin position="166"/>
        <end position="189"/>
    </location>
</feature>
<dbReference type="SUPFAM" id="SSF103473">
    <property type="entry name" value="MFS general substrate transporter"/>
    <property type="match status" value="1"/>
</dbReference>
<feature type="transmembrane region" description="Helical" evidence="5">
    <location>
        <begin position="348"/>
        <end position="369"/>
    </location>
</feature>
<comment type="caution">
    <text evidence="6">The sequence shown here is derived from an EMBL/GenBank/DDBJ whole genome shotgun (WGS) entry which is preliminary data.</text>
</comment>
<evidence type="ECO:0000256" key="4">
    <source>
        <dbReference type="ARBA" id="ARBA00023136"/>
    </source>
</evidence>
<dbReference type="GO" id="GO:0016020">
    <property type="term" value="C:membrane"/>
    <property type="evidence" value="ECO:0007669"/>
    <property type="project" value="UniProtKB-SubCell"/>
</dbReference>
<feature type="transmembrane region" description="Helical" evidence="5">
    <location>
        <begin position="253"/>
        <end position="274"/>
    </location>
</feature>
<evidence type="ECO:0000256" key="2">
    <source>
        <dbReference type="ARBA" id="ARBA00022692"/>
    </source>
</evidence>
<proteinExistence type="predicted"/>
<keyword evidence="2 5" id="KW-0812">Transmembrane</keyword>
<evidence type="ECO:0000256" key="1">
    <source>
        <dbReference type="ARBA" id="ARBA00004141"/>
    </source>
</evidence>
<feature type="transmembrane region" description="Helical" evidence="5">
    <location>
        <begin position="313"/>
        <end position="336"/>
    </location>
</feature>
<feature type="transmembrane region" description="Helical" evidence="5">
    <location>
        <begin position="381"/>
        <end position="398"/>
    </location>
</feature>
<keyword evidence="3 5" id="KW-1133">Transmembrane helix</keyword>
<dbReference type="Gene3D" id="1.20.1250.20">
    <property type="entry name" value="MFS general substrate transporter like domains"/>
    <property type="match status" value="1"/>
</dbReference>
<dbReference type="InterPro" id="IPR011701">
    <property type="entry name" value="MFS"/>
</dbReference>
<feature type="transmembrane region" description="Helical" evidence="5">
    <location>
        <begin position="131"/>
        <end position="154"/>
    </location>
</feature>
<dbReference type="GO" id="GO:0097037">
    <property type="term" value="P:heme export"/>
    <property type="evidence" value="ECO:0007669"/>
    <property type="project" value="TreeGrafter"/>
</dbReference>
<dbReference type="GO" id="GO:0015232">
    <property type="term" value="F:heme transmembrane transporter activity"/>
    <property type="evidence" value="ECO:0007669"/>
    <property type="project" value="TreeGrafter"/>
</dbReference>
<dbReference type="Proteomes" id="UP000285301">
    <property type="component" value="Unassembled WGS sequence"/>
</dbReference>
<accession>A0A3S3PJ04</accession>
<evidence type="ECO:0000256" key="3">
    <source>
        <dbReference type="ARBA" id="ARBA00022989"/>
    </source>
</evidence>
<evidence type="ECO:0000313" key="6">
    <source>
        <dbReference type="EMBL" id="RWS02146.1"/>
    </source>
</evidence>
<dbReference type="EMBL" id="NCKU01008096">
    <property type="protein sequence ID" value="RWS02146.1"/>
    <property type="molecule type" value="Genomic_DNA"/>
</dbReference>
<dbReference type="PANTHER" id="PTHR10924">
    <property type="entry name" value="MAJOR FACILITATOR SUPERFAMILY PROTEIN-RELATED"/>
    <property type="match status" value="1"/>
</dbReference>
<feature type="transmembrane region" description="Helical" evidence="5">
    <location>
        <begin position="87"/>
        <end position="103"/>
    </location>
</feature>
<protein>
    <recommendedName>
        <fullName evidence="8">Feline leukemia virus subgroup C receptor-related protein 2-like protein</fullName>
    </recommendedName>
</protein>
<dbReference type="PANTHER" id="PTHR10924:SF4">
    <property type="entry name" value="GH15861P"/>
    <property type="match status" value="1"/>
</dbReference>
<reference evidence="6 7" key="1">
    <citation type="journal article" date="2018" name="Gigascience">
        <title>Genomes of trombidid mites reveal novel predicted allergens and laterally-transferred genes associated with secondary metabolism.</title>
        <authorList>
            <person name="Dong X."/>
            <person name="Chaisiri K."/>
            <person name="Xia D."/>
            <person name="Armstrong S.D."/>
            <person name="Fang Y."/>
            <person name="Donnelly M.J."/>
            <person name="Kadowaki T."/>
            <person name="McGarry J.W."/>
            <person name="Darby A.C."/>
            <person name="Makepeace B.L."/>
        </authorList>
    </citation>
    <scope>NUCLEOTIDE SEQUENCE [LARGE SCALE GENOMIC DNA]</scope>
    <source>
        <strain evidence="6">UoL-WK</strain>
    </source>
</reference>
<keyword evidence="4 5" id="KW-0472">Membrane</keyword>
<organism evidence="6 7">
    <name type="scientific">Dinothrombium tinctorium</name>
    <dbReference type="NCBI Taxonomy" id="1965070"/>
    <lineage>
        <taxon>Eukaryota</taxon>
        <taxon>Metazoa</taxon>
        <taxon>Ecdysozoa</taxon>
        <taxon>Arthropoda</taxon>
        <taxon>Chelicerata</taxon>
        <taxon>Arachnida</taxon>
        <taxon>Acari</taxon>
        <taxon>Acariformes</taxon>
        <taxon>Trombidiformes</taxon>
        <taxon>Prostigmata</taxon>
        <taxon>Anystina</taxon>
        <taxon>Parasitengona</taxon>
        <taxon>Trombidioidea</taxon>
        <taxon>Trombidiidae</taxon>
        <taxon>Dinothrombium</taxon>
    </lineage>
</organism>
<feature type="transmembrane region" description="Helical" evidence="5">
    <location>
        <begin position="220"/>
        <end position="241"/>
    </location>
</feature>
<evidence type="ECO:0008006" key="8">
    <source>
        <dbReference type="Google" id="ProtNLM"/>
    </source>
</evidence>